<dbReference type="AlphaFoldDB" id="A0A6C0M3P6"/>
<name>A0A6C0M3P6_9ZZZZ</name>
<evidence type="ECO:0000313" key="1">
    <source>
        <dbReference type="EMBL" id="QHU36591.1"/>
    </source>
</evidence>
<sequence length="183" mass="19616">MSSYSEYLGRMKQRMPQIIDTRPQKRSASHQTEIVRRVAAAGNLETVLAPTVCVPSRLRTMDGNVFSTGGGHRVRDAQHITEFVAGNAVANSLKPGVSNQSLGPQMTGRACMTTANLPEINDKLAADANLSAVKAQKNANERGYNTANCCNMCKKVLFAGTCGCGGLDPAKFKNTYVAPRVIV</sequence>
<reference evidence="1" key="1">
    <citation type="journal article" date="2020" name="Nature">
        <title>Giant virus diversity and host interactions through global metagenomics.</title>
        <authorList>
            <person name="Schulz F."/>
            <person name="Roux S."/>
            <person name="Paez-Espino D."/>
            <person name="Jungbluth S."/>
            <person name="Walsh D.A."/>
            <person name="Denef V.J."/>
            <person name="McMahon K.D."/>
            <person name="Konstantinidis K.T."/>
            <person name="Eloe-Fadrosh E.A."/>
            <person name="Kyrpides N.C."/>
            <person name="Woyke T."/>
        </authorList>
    </citation>
    <scope>NUCLEOTIDE SEQUENCE</scope>
    <source>
        <strain evidence="1">GVMAG-S-1035231-58</strain>
    </source>
</reference>
<organism evidence="1">
    <name type="scientific">viral metagenome</name>
    <dbReference type="NCBI Taxonomy" id="1070528"/>
    <lineage>
        <taxon>unclassified sequences</taxon>
        <taxon>metagenomes</taxon>
        <taxon>organismal metagenomes</taxon>
    </lineage>
</organism>
<accession>A0A6C0M3P6</accession>
<protein>
    <submittedName>
        <fullName evidence="1">Uncharacterized protein</fullName>
    </submittedName>
</protein>
<dbReference type="EMBL" id="MN740640">
    <property type="protein sequence ID" value="QHU36591.1"/>
    <property type="molecule type" value="Genomic_DNA"/>
</dbReference>
<proteinExistence type="predicted"/>